<gene>
    <name evidence="1" type="ORF">C8J24_1376</name>
</gene>
<proteinExistence type="predicted"/>
<protein>
    <submittedName>
        <fullName evidence="1">Uncharacterized protein</fullName>
    </submittedName>
</protein>
<name>A0A2T4YVY7_9SPHN</name>
<dbReference type="Proteomes" id="UP000240996">
    <property type="component" value="Unassembled WGS sequence"/>
</dbReference>
<reference evidence="1 2" key="1">
    <citation type="submission" date="2018-04" db="EMBL/GenBank/DDBJ databases">
        <title>Genomic Encyclopedia of Type Strains, Phase III (KMG-III): the genomes of soil and plant-associated and newly described type strains.</title>
        <authorList>
            <person name="Whitman W."/>
        </authorList>
    </citation>
    <scope>NUCLEOTIDE SEQUENCE [LARGE SCALE GENOMIC DNA]</scope>
    <source>
        <strain evidence="1 2">NW12</strain>
    </source>
</reference>
<dbReference type="AlphaFoldDB" id="A0A2T4YVY7"/>
<dbReference type="RefSeq" id="WP_107931165.1">
    <property type="nucleotide sequence ID" value="NZ_PZZN01000001.1"/>
</dbReference>
<keyword evidence="2" id="KW-1185">Reference proteome</keyword>
<dbReference type="EMBL" id="PZZN01000001">
    <property type="protein sequence ID" value="PTM47969.1"/>
    <property type="molecule type" value="Genomic_DNA"/>
</dbReference>
<comment type="caution">
    <text evidence="1">The sequence shown here is derived from an EMBL/GenBank/DDBJ whole genome shotgun (WGS) entry which is preliminary data.</text>
</comment>
<accession>A0A2T4YVY7</accession>
<evidence type="ECO:0000313" key="1">
    <source>
        <dbReference type="EMBL" id="PTM47969.1"/>
    </source>
</evidence>
<sequence>MVSEYAIERGHAQANADREAEEAGLLAEQELAATAEVAAHYRMRKKRFAVILEYGTADGRFWSIAFDEAWERDRFWDWFSWQTERFQEFADHMKDGDRLDLERKLLKEMIVTEQAVKKQGPGAGGRRPLRFWRGEV</sequence>
<evidence type="ECO:0000313" key="2">
    <source>
        <dbReference type="Proteomes" id="UP000240996"/>
    </source>
</evidence>
<organism evidence="1 2">
    <name type="scientific">Sphingomonas aerolata</name>
    <dbReference type="NCBI Taxonomy" id="185951"/>
    <lineage>
        <taxon>Bacteria</taxon>
        <taxon>Pseudomonadati</taxon>
        <taxon>Pseudomonadota</taxon>
        <taxon>Alphaproteobacteria</taxon>
        <taxon>Sphingomonadales</taxon>
        <taxon>Sphingomonadaceae</taxon>
        <taxon>Sphingomonas</taxon>
    </lineage>
</organism>